<name>A0AAN6YMU2_9PEZI</name>
<evidence type="ECO:0000313" key="3">
    <source>
        <dbReference type="EMBL" id="KAK4222014.1"/>
    </source>
</evidence>
<dbReference type="SUPFAM" id="SSF52540">
    <property type="entry name" value="P-loop containing nucleoside triphosphate hydrolases"/>
    <property type="match status" value="1"/>
</dbReference>
<keyword evidence="1" id="KW-0175">Coiled coil</keyword>
<evidence type="ECO:0000256" key="1">
    <source>
        <dbReference type="SAM" id="Coils"/>
    </source>
</evidence>
<feature type="coiled-coil region" evidence="1">
    <location>
        <begin position="296"/>
        <end position="323"/>
    </location>
</feature>
<gene>
    <name evidence="3" type="ORF">QBC38DRAFT_490895</name>
</gene>
<accession>A0AAN6YMU2</accession>
<dbReference type="Proteomes" id="UP001301958">
    <property type="component" value="Unassembled WGS sequence"/>
</dbReference>
<evidence type="ECO:0000256" key="2">
    <source>
        <dbReference type="SAM" id="MobiDB-lite"/>
    </source>
</evidence>
<keyword evidence="4" id="KW-1185">Reference proteome</keyword>
<dbReference type="Gene3D" id="3.40.50.300">
    <property type="entry name" value="P-loop containing nucleotide triphosphate hydrolases"/>
    <property type="match status" value="1"/>
</dbReference>
<sequence>MAKKQIGIIPSKMEPTRACSPENIYGTMAKYPDPAAHDDPKTEEEGLSEQPPNQDQDSQPICLLVLGPTGSGKSSFIANLLNLPSSDPMIGHNTIDSHTTTITPYLIPNTNITLLDTPALNPDTFLPFLSTLATFLSQPSTPQMTGIILTHPITLNRLTNSTRQSLNLIKSLCGPDFFFSHTLLLTTMWDKTTTSTTSTNAAHAALVQREAQLLASPNFWASPPSSGKTIRFKDKVDGTTDLTMTTLLELFLDYQQPPQQTMMKFQQEIISGMDVKDTAAGRLVLGEQQDRKRKVEAELSRVKEGEESRLKDLQQNATKLDRQIVARSSRPYKEEDGMAYGSVPSPELDERDERRTGERDERHKGRNLGLSMPNSVRGLASESWNWASNKLASLRDSL</sequence>
<dbReference type="AlphaFoldDB" id="A0AAN6YMU2"/>
<feature type="region of interest" description="Disordered" evidence="2">
    <location>
        <begin position="1"/>
        <end position="60"/>
    </location>
</feature>
<feature type="compositionally biased region" description="Basic and acidic residues" evidence="2">
    <location>
        <begin position="35"/>
        <end position="44"/>
    </location>
</feature>
<evidence type="ECO:0008006" key="5">
    <source>
        <dbReference type="Google" id="ProtNLM"/>
    </source>
</evidence>
<feature type="compositionally biased region" description="Basic and acidic residues" evidence="2">
    <location>
        <begin position="351"/>
        <end position="363"/>
    </location>
</feature>
<dbReference type="EMBL" id="MU865497">
    <property type="protein sequence ID" value="KAK4222014.1"/>
    <property type="molecule type" value="Genomic_DNA"/>
</dbReference>
<feature type="region of interest" description="Disordered" evidence="2">
    <location>
        <begin position="327"/>
        <end position="375"/>
    </location>
</feature>
<protein>
    <recommendedName>
        <fullName evidence="5">G domain-containing protein</fullName>
    </recommendedName>
</protein>
<feature type="compositionally biased region" description="Polar residues" evidence="2">
    <location>
        <begin position="50"/>
        <end position="59"/>
    </location>
</feature>
<organism evidence="3 4">
    <name type="scientific">Podospora fimiseda</name>
    <dbReference type="NCBI Taxonomy" id="252190"/>
    <lineage>
        <taxon>Eukaryota</taxon>
        <taxon>Fungi</taxon>
        <taxon>Dikarya</taxon>
        <taxon>Ascomycota</taxon>
        <taxon>Pezizomycotina</taxon>
        <taxon>Sordariomycetes</taxon>
        <taxon>Sordariomycetidae</taxon>
        <taxon>Sordariales</taxon>
        <taxon>Podosporaceae</taxon>
        <taxon>Podospora</taxon>
    </lineage>
</organism>
<dbReference type="CDD" id="cd00882">
    <property type="entry name" value="Ras_like_GTPase"/>
    <property type="match status" value="1"/>
</dbReference>
<reference evidence="3" key="1">
    <citation type="journal article" date="2023" name="Mol. Phylogenet. Evol.">
        <title>Genome-scale phylogeny and comparative genomics of the fungal order Sordariales.</title>
        <authorList>
            <person name="Hensen N."/>
            <person name="Bonometti L."/>
            <person name="Westerberg I."/>
            <person name="Brannstrom I.O."/>
            <person name="Guillou S."/>
            <person name="Cros-Aarteil S."/>
            <person name="Calhoun S."/>
            <person name="Haridas S."/>
            <person name="Kuo A."/>
            <person name="Mondo S."/>
            <person name="Pangilinan J."/>
            <person name="Riley R."/>
            <person name="LaButti K."/>
            <person name="Andreopoulos B."/>
            <person name="Lipzen A."/>
            <person name="Chen C."/>
            <person name="Yan M."/>
            <person name="Daum C."/>
            <person name="Ng V."/>
            <person name="Clum A."/>
            <person name="Steindorff A."/>
            <person name="Ohm R.A."/>
            <person name="Martin F."/>
            <person name="Silar P."/>
            <person name="Natvig D.O."/>
            <person name="Lalanne C."/>
            <person name="Gautier V."/>
            <person name="Ament-Velasquez S.L."/>
            <person name="Kruys A."/>
            <person name="Hutchinson M.I."/>
            <person name="Powell A.J."/>
            <person name="Barry K."/>
            <person name="Miller A.N."/>
            <person name="Grigoriev I.V."/>
            <person name="Debuchy R."/>
            <person name="Gladieux P."/>
            <person name="Hiltunen Thoren M."/>
            <person name="Johannesson H."/>
        </authorList>
    </citation>
    <scope>NUCLEOTIDE SEQUENCE</scope>
    <source>
        <strain evidence="3">CBS 990.96</strain>
    </source>
</reference>
<comment type="caution">
    <text evidence="3">The sequence shown here is derived from an EMBL/GenBank/DDBJ whole genome shotgun (WGS) entry which is preliminary data.</text>
</comment>
<evidence type="ECO:0000313" key="4">
    <source>
        <dbReference type="Proteomes" id="UP001301958"/>
    </source>
</evidence>
<reference evidence="3" key="2">
    <citation type="submission" date="2023-05" db="EMBL/GenBank/DDBJ databases">
        <authorList>
            <consortium name="Lawrence Berkeley National Laboratory"/>
            <person name="Steindorff A."/>
            <person name="Hensen N."/>
            <person name="Bonometti L."/>
            <person name="Westerberg I."/>
            <person name="Brannstrom I.O."/>
            <person name="Guillou S."/>
            <person name="Cros-Aarteil S."/>
            <person name="Calhoun S."/>
            <person name="Haridas S."/>
            <person name="Kuo A."/>
            <person name="Mondo S."/>
            <person name="Pangilinan J."/>
            <person name="Riley R."/>
            <person name="Labutti K."/>
            <person name="Andreopoulos B."/>
            <person name="Lipzen A."/>
            <person name="Chen C."/>
            <person name="Yanf M."/>
            <person name="Daum C."/>
            <person name="Ng V."/>
            <person name="Clum A."/>
            <person name="Ohm R."/>
            <person name="Martin F."/>
            <person name="Silar P."/>
            <person name="Natvig D."/>
            <person name="Lalanne C."/>
            <person name="Gautier V."/>
            <person name="Ament-Velasquez S.L."/>
            <person name="Kruys A."/>
            <person name="Hutchinson M.I."/>
            <person name="Powell A.J."/>
            <person name="Barry K."/>
            <person name="Miller A.N."/>
            <person name="Grigoriev I.V."/>
            <person name="Debuchy R."/>
            <person name="Gladieux P."/>
            <person name="Thoren M.H."/>
            <person name="Johannesson H."/>
        </authorList>
    </citation>
    <scope>NUCLEOTIDE SEQUENCE</scope>
    <source>
        <strain evidence="3">CBS 990.96</strain>
    </source>
</reference>
<proteinExistence type="predicted"/>
<dbReference type="InterPro" id="IPR027417">
    <property type="entry name" value="P-loop_NTPase"/>
</dbReference>